<protein>
    <submittedName>
        <fullName evidence="1">Sugar-binding protein</fullName>
    </submittedName>
</protein>
<keyword evidence="2" id="KW-1185">Reference proteome</keyword>
<organism evidence="1 2">
    <name type="scientific">Vibrio sagamiensis NBRC 104589</name>
    <dbReference type="NCBI Taxonomy" id="1219064"/>
    <lineage>
        <taxon>Bacteria</taxon>
        <taxon>Pseudomonadati</taxon>
        <taxon>Pseudomonadota</taxon>
        <taxon>Gammaproteobacteria</taxon>
        <taxon>Vibrionales</taxon>
        <taxon>Vibrionaceae</taxon>
        <taxon>Vibrio</taxon>
    </lineage>
</organism>
<dbReference type="RefSeq" id="WP_039981061.1">
    <property type="nucleotide sequence ID" value="NZ_BAOJ01000050.1"/>
</dbReference>
<dbReference type="OrthoDB" id="5862074at2"/>
<dbReference type="Proteomes" id="UP000321922">
    <property type="component" value="Unassembled WGS sequence"/>
</dbReference>
<comment type="caution">
    <text evidence="1">The sequence shown here is derived from an EMBL/GenBank/DDBJ whole genome shotgun (WGS) entry which is preliminary data.</text>
</comment>
<sequence length="1299" mass="147579">MDSIYEKENSQISSNTKYQQSPGVESVLSYASNVDRIFGGDVNHQTGTYIFQISLLDIVANSQKGPNLQLNLSLNQKSRSDTGFSRGMEANLTHLDTGNELLRLSSGEAVKVDLLGVKAGEIVPLSDARITDFKLVKINEERFEVYYKSGEVETLVKHSNVDDVAWIKYKDATADKGKLYLVFEYDRYTQQLKSIKDKQGFFYFSRQDHPQYDYAFDLMQGRRVMHVLSTSDGVQFSKPDKPSAAKLWTKVFYSARNLPTQISSIDYFYGRRDTLTYQGTLLKCPTGEMGVPGMPVVEQMDVTDLNQEEALLTRTRYSYGEKNDNNYLGYNGKSFTNEGMTAYSDYMCNLKGNYFYAVTVTEKSLGKEPDRITTFKYDKYHNMVESKMESGGCVQSTTLAYHLVDYGYDVPFNEQDKRCRLPRLQTITYQDAEGSRSETTEYNFDDYGNPLLEHDLQTGLRSEFQYYDTTDGSIKGCPAYTFVHFVMRQRRWHPLERLANTISYTYKLLPNATNTVAIETKTFHEAAQQDTYSFNDDGTLKQQKTSLNGYVSIIDHTYDYTYSTDECSECFAHTITLSASDLSGESHTQFNVLDALTGNRLILTQQGSTLENVFYPDGRLYTETADKGGEYEAVKTYVYEDALHQSSVTDPNGNILATIYDARSRLRESLVTVIDWSLNEHVVETRQYNGLGQVISGTQYDVVADNDPTFAEQSTLTLSMSAVYDGWGNPTVNHQDGRQEVKYQNPVSQRSYQAVVGMPYQVIVLSEDKRTQTRTDCKPDGTVLAQDIQRMDTFERVKVRTDKYGLRTDMCYDVFDRVITENRPGQYIQYSYSPYSSEALVIDIALNRKSLGMQKYDPFGRLLMTSVGGRDTHYRYPAGSLYSDQRTLANGTIQPLSFISGAKAYESAGSYSYTYDPNLAICTSAEKDGVETQITYRFDSLPDTEISNGHTTQYFYSLLGKPTAIVSSTGIKQTTLYDAQGRIDSEKVHNNNNLLCETLYEDYDDCGRPGRITTTREGQTLTRTTDWDEFPSRLYHEADLSTGEMLTEAVTFYDNGLIHKRAYTLGNQSLDESFIYDEFSRLTYWQGKGSMAPVDDKGRKLSEQFFEYDSFNNLTKLTSFYINSEDEIRTLHYNNPDPCQLSLIDVQIGQDIQTWFIPEYDDFGNMLNDEKNSTYTYDVSGLIESVTPQSGGKIQYRYDGLGRLDQIQPDDQSTLIRRYAGQSLLVEQQGDYLRHYQRHADGGIVGKTLLNAGEIHQHTWYQNNAKGSPLRVSGSDSFTQDYSYSAFGIQSVITTPSDK</sequence>
<gene>
    <name evidence="1" type="ORF">VSA01S_30880</name>
</gene>
<accession>A0A511QIP4</accession>
<proteinExistence type="predicted"/>
<dbReference type="EMBL" id="BJXJ01000037">
    <property type="protein sequence ID" value="GEM76976.1"/>
    <property type="molecule type" value="Genomic_DNA"/>
</dbReference>
<evidence type="ECO:0000313" key="2">
    <source>
        <dbReference type="Proteomes" id="UP000321922"/>
    </source>
</evidence>
<reference evidence="1 2" key="1">
    <citation type="submission" date="2019-07" db="EMBL/GenBank/DDBJ databases">
        <title>Whole genome shotgun sequence of Vibrio sagamiensis NBRC 104589.</title>
        <authorList>
            <person name="Hosoyama A."/>
            <person name="Uohara A."/>
            <person name="Ohji S."/>
            <person name="Ichikawa N."/>
        </authorList>
    </citation>
    <scope>NUCLEOTIDE SEQUENCE [LARGE SCALE GENOMIC DNA]</scope>
    <source>
        <strain evidence="1 2">NBRC 104589</strain>
    </source>
</reference>
<evidence type="ECO:0000313" key="1">
    <source>
        <dbReference type="EMBL" id="GEM76976.1"/>
    </source>
</evidence>
<dbReference type="Gene3D" id="2.180.10.10">
    <property type="entry name" value="RHS repeat-associated core"/>
    <property type="match status" value="2"/>
</dbReference>
<name>A0A511QIP4_9VIBR</name>